<accession>A0AAN9DP38</accession>
<gene>
    <name evidence="10" type="ORF">R3I93_000995</name>
</gene>
<dbReference type="AlphaFoldDB" id="A0AAN9DP38"/>
<keyword evidence="11" id="KW-1185">Reference proteome</keyword>
<keyword evidence="2 8" id="KW-0812">Transmembrane</keyword>
<dbReference type="PANTHER" id="PTHR23037:SF35">
    <property type="entry name" value="FIBRONECTIN TYPE-III DOMAIN-CONTAINING PROTEIN"/>
    <property type="match status" value="1"/>
</dbReference>
<keyword evidence="6" id="KW-1015">Disulfide bond</keyword>
<evidence type="ECO:0000256" key="1">
    <source>
        <dbReference type="ARBA" id="ARBA00004167"/>
    </source>
</evidence>
<protein>
    <submittedName>
        <fullName evidence="10">Uncharacterized protein</fullName>
    </submittedName>
</protein>
<dbReference type="InterPro" id="IPR013783">
    <property type="entry name" value="Ig-like_fold"/>
</dbReference>
<evidence type="ECO:0000256" key="6">
    <source>
        <dbReference type="ARBA" id="ARBA00023157"/>
    </source>
</evidence>
<keyword evidence="5 8" id="KW-0472">Membrane</keyword>
<dbReference type="Gene3D" id="2.60.40.10">
    <property type="entry name" value="Immunoglobulins"/>
    <property type="match status" value="2"/>
</dbReference>
<feature type="chain" id="PRO_5042917236" evidence="9">
    <location>
        <begin position="23"/>
        <end position="414"/>
    </location>
</feature>
<dbReference type="GO" id="GO:0004896">
    <property type="term" value="F:cytokine receptor activity"/>
    <property type="evidence" value="ECO:0007669"/>
    <property type="project" value="TreeGrafter"/>
</dbReference>
<dbReference type="InterPro" id="IPR036116">
    <property type="entry name" value="FN3_sf"/>
</dbReference>
<evidence type="ECO:0000313" key="11">
    <source>
        <dbReference type="Proteomes" id="UP001364617"/>
    </source>
</evidence>
<dbReference type="GO" id="GO:0009897">
    <property type="term" value="C:external side of plasma membrane"/>
    <property type="evidence" value="ECO:0007669"/>
    <property type="project" value="TreeGrafter"/>
</dbReference>
<keyword evidence="4 8" id="KW-1133">Transmembrane helix</keyword>
<evidence type="ECO:0000256" key="8">
    <source>
        <dbReference type="SAM" id="Phobius"/>
    </source>
</evidence>
<name>A0AAN9DP38_9TELE</name>
<evidence type="ECO:0000256" key="5">
    <source>
        <dbReference type="ARBA" id="ARBA00023136"/>
    </source>
</evidence>
<evidence type="ECO:0000256" key="9">
    <source>
        <dbReference type="SAM" id="SignalP"/>
    </source>
</evidence>
<feature type="transmembrane region" description="Helical" evidence="8">
    <location>
        <begin position="317"/>
        <end position="339"/>
    </location>
</feature>
<reference evidence="10 11" key="1">
    <citation type="submission" date="2024-02" db="EMBL/GenBank/DDBJ databases">
        <title>Chromosome-level genome assembly of the Eurasian Minnow (Phoxinus phoxinus).</title>
        <authorList>
            <person name="Oriowo T.O."/>
            <person name="Martin S."/>
            <person name="Stange M."/>
            <person name="Chrysostomakis Y."/>
            <person name="Brown T."/>
            <person name="Winkler S."/>
            <person name="Kukowka S."/>
            <person name="Myers E.W."/>
            <person name="Bohne A."/>
        </authorList>
    </citation>
    <scope>NUCLEOTIDE SEQUENCE [LARGE SCALE GENOMIC DNA]</scope>
    <source>
        <strain evidence="10">ZFMK-TIS-60720</strain>
        <tissue evidence="10">Whole Organism</tissue>
    </source>
</reference>
<keyword evidence="7" id="KW-0675">Receptor</keyword>
<evidence type="ECO:0000256" key="3">
    <source>
        <dbReference type="ARBA" id="ARBA00022729"/>
    </source>
</evidence>
<proteinExistence type="predicted"/>
<evidence type="ECO:0000256" key="4">
    <source>
        <dbReference type="ARBA" id="ARBA00022989"/>
    </source>
</evidence>
<comment type="caution">
    <text evidence="10">The sequence shown here is derived from an EMBL/GenBank/DDBJ whole genome shotgun (WGS) entry which is preliminary data.</text>
</comment>
<dbReference type="PANTHER" id="PTHR23037">
    <property type="entry name" value="CYTOKINE RECEPTOR"/>
    <property type="match status" value="1"/>
</dbReference>
<feature type="signal peptide" evidence="9">
    <location>
        <begin position="1"/>
        <end position="22"/>
    </location>
</feature>
<evidence type="ECO:0000256" key="2">
    <source>
        <dbReference type="ARBA" id="ARBA00022692"/>
    </source>
</evidence>
<evidence type="ECO:0000313" key="10">
    <source>
        <dbReference type="EMBL" id="KAK7176921.1"/>
    </source>
</evidence>
<sequence length="414" mass="47165">MYRFWNISLMICFSVSVMFVGSEDTSELPPPKNLNFIWETPFRISLTWEKPEDLDSDNCKVNYTVHVHKSQDCSFKEGAKSFKVSHLGLKVNVSNENGLCISVSTNSETCGHSRPTNIILPPPQVRLVTDRSYEYSHSRMKCTWKPGDEVQDLSFYYWLPVSESIIKCIPDETIKTGGCVIHNEQLKDMMEIYYLFNGTHNGIPVNNTFEGERPAQCVKLNKPQLSIHRVGQDLHFETHGSDLDEFYNECYDYQYTYSKCNQNFSPIDKKKYDVQYDPACKYRASVKVLLSTDCGSGESDPSDEVEYGEDNDPNLPALLAIILIPLIVSCGLVVSLVLLRRHKDIIFPKIPTPTIFFKDMFNNNNNNVINTEDQRSPANVIMPMPTEDIAECRLSLLPDTPVELSTNNLLPEPK</sequence>
<dbReference type="EMBL" id="JAYKXH010000001">
    <property type="protein sequence ID" value="KAK7176921.1"/>
    <property type="molecule type" value="Genomic_DNA"/>
</dbReference>
<dbReference type="Proteomes" id="UP001364617">
    <property type="component" value="Unassembled WGS sequence"/>
</dbReference>
<organism evidence="10 11">
    <name type="scientific">Phoxinus phoxinus</name>
    <name type="common">Eurasian minnow</name>
    <dbReference type="NCBI Taxonomy" id="58324"/>
    <lineage>
        <taxon>Eukaryota</taxon>
        <taxon>Metazoa</taxon>
        <taxon>Chordata</taxon>
        <taxon>Craniata</taxon>
        <taxon>Vertebrata</taxon>
        <taxon>Euteleostomi</taxon>
        <taxon>Actinopterygii</taxon>
        <taxon>Neopterygii</taxon>
        <taxon>Teleostei</taxon>
        <taxon>Ostariophysi</taxon>
        <taxon>Cypriniformes</taxon>
        <taxon>Leuciscidae</taxon>
        <taxon>Phoxininae</taxon>
        <taxon>Phoxinus</taxon>
    </lineage>
</organism>
<keyword evidence="3 9" id="KW-0732">Signal</keyword>
<dbReference type="SUPFAM" id="SSF49265">
    <property type="entry name" value="Fibronectin type III"/>
    <property type="match status" value="1"/>
</dbReference>
<evidence type="ECO:0000256" key="7">
    <source>
        <dbReference type="ARBA" id="ARBA00023170"/>
    </source>
</evidence>
<comment type="subcellular location">
    <subcellularLocation>
        <location evidence="1">Membrane</location>
        <topology evidence="1">Single-pass membrane protein</topology>
    </subcellularLocation>
</comment>